<comment type="pathway">
    <text evidence="8 9">Carbohydrate biosynthesis; gluconeogenesis.</text>
</comment>
<keyword evidence="7 8" id="KW-0413">Isomerase</keyword>
<dbReference type="InterPro" id="IPR022896">
    <property type="entry name" value="TrioseP_Isoase_bac/euk"/>
</dbReference>
<feature type="binding site" evidence="8">
    <location>
        <begin position="220"/>
        <end position="221"/>
    </location>
    <ligand>
        <name>substrate</name>
    </ligand>
</feature>
<dbReference type="AlphaFoldDB" id="A0A059G3E6"/>
<dbReference type="InterPro" id="IPR013785">
    <property type="entry name" value="Aldolase_TIM"/>
</dbReference>
<keyword evidence="5 8" id="KW-0963">Cytoplasm</keyword>
<comment type="subcellular location">
    <subcellularLocation>
        <location evidence="8 9">Cytoplasm</location>
    </subcellularLocation>
</comment>
<evidence type="ECO:0000256" key="5">
    <source>
        <dbReference type="ARBA" id="ARBA00022490"/>
    </source>
</evidence>
<comment type="caution">
    <text evidence="8">Lacks conserved residue(s) required for the propagation of feature annotation.</text>
</comment>
<dbReference type="HAMAP" id="MF_00147_B">
    <property type="entry name" value="TIM_B"/>
    <property type="match status" value="1"/>
</dbReference>
<comment type="function">
    <text evidence="8">Involved in the gluconeogenesis. Catalyzes stereospecifically the conversion of dihydroxyacetone phosphate (DHAP) to D-glyceraldehyde-3-phosphate (G3P).</text>
</comment>
<dbReference type="UniPathway" id="UPA01066"/>
<dbReference type="eggNOG" id="COG0149">
    <property type="taxonomic scope" value="Bacteria"/>
</dbReference>
<dbReference type="InterPro" id="IPR035990">
    <property type="entry name" value="TIM_sf"/>
</dbReference>
<evidence type="ECO:0000313" key="11">
    <source>
        <dbReference type="Proteomes" id="UP000024942"/>
    </source>
</evidence>
<dbReference type="GO" id="GO:0006094">
    <property type="term" value="P:gluconeogenesis"/>
    <property type="evidence" value="ECO:0007669"/>
    <property type="project" value="UniProtKB-UniRule"/>
</dbReference>
<dbReference type="InterPro" id="IPR020861">
    <property type="entry name" value="Triosephosphate_isomerase_AS"/>
</dbReference>
<comment type="catalytic activity">
    <reaction evidence="1">
        <text>L-erythrulose 1-phosphate = D-erythrulose 4-phosphate</text>
        <dbReference type="Rhea" id="RHEA:49588"/>
        <dbReference type="ChEBI" id="CHEBI:58002"/>
        <dbReference type="ChEBI" id="CHEBI:90796"/>
        <dbReference type="EC" id="5.3.1.33"/>
    </reaction>
</comment>
<dbReference type="PANTHER" id="PTHR21139:SF42">
    <property type="entry name" value="TRIOSEPHOSPHATE ISOMERASE"/>
    <property type="match status" value="1"/>
</dbReference>
<name>A0A059G3E6_9PROT</name>
<comment type="similarity">
    <text evidence="3 8 9">Belongs to the triosephosphate isomerase family.</text>
</comment>
<comment type="catalytic activity">
    <reaction evidence="8 9">
        <text>D-glyceraldehyde 3-phosphate = dihydroxyacetone phosphate</text>
        <dbReference type="Rhea" id="RHEA:18585"/>
        <dbReference type="ChEBI" id="CHEBI:57642"/>
        <dbReference type="ChEBI" id="CHEBI:59776"/>
        <dbReference type="EC" id="5.3.1.1"/>
    </reaction>
</comment>
<evidence type="ECO:0000256" key="7">
    <source>
        <dbReference type="ARBA" id="ARBA00023235"/>
    </source>
</evidence>
<dbReference type="PROSITE" id="PS51440">
    <property type="entry name" value="TIM_2"/>
    <property type="match status" value="1"/>
</dbReference>
<evidence type="ECO:0000256" key="1">
    <source>
        <dbReference type="ARBA" id="ARBA00000148"/>
    </source>
</evidence>
<evidence type="ECO:0000256" key="8">
    <source>
        <dbReference type="HAMAP-Rule" id="MF_00147"/>
    </source>
</evidence>
<dbReference type="Gene3D" id="3.20.20.70">
    <property type="entry name" value="Aldolase class I"/>
    <property type="match status" value="1"/>
</dbReference>
<feature type="binding site" evidence="8">
    <location>
        <position position="199"/>
    </location>
    <ligand>
        <name>substrate</name>
    </ligand>
</feature>
<organism evidence="10 11">
    <name type="scientific">Hyphomonas oceanitis SCH89</name>
    <dbReference type="NCBI Taxonomy" id="1280953"/>
    <lineage>
        <taxon>Bacteria</taxon>
        <taxon>Pseudomonadati</taxon>
        <taxon>Pseudomonadota</taxon>
        <taxon>Alphaproteobacteria</taxon>
        <taxon>Hyphomonadales</taxon>
        <taxon>Hyphomonadaceae</taxon>
        <taxon>Hyphomonas</taxon>
    </lineage>
</organism>
<dbReference type="NCBIfam" id="TIGR00419">
    <property type="entry name" value="tim"/>
    <property type="match status" value="1"/>
</dbReference>
<evidence type="ECO:0000256" key="4">
    <source>
        <dbReference type="ARBA" id="ARBA00022432"/>
    </source>
</evidence>
<accession>A0A059G3E6</accession>
<evidence type="ECO:0000256" key="3">
    <source>
        <dbReference type="ARBA" id="ARBA00007422"/>
    </source>
</evidence>
<comment type="subunit">
    <text evidence="8 9">Homodimer.</text>
</comment>
<dbReference type="EMBL" id="ARYL01000031">
    <property type="protein sequence ID" value="KDA01326.1"/>
    <property type="molecule type" value="Genomic_DNA"/>
</dbReference>
<feature type="binding site" evidence="8">
    <location>
        <position position="160"/>
    </location>
    <ligand>
        <name>substrate</name>
    </ligand>
</feature>
<keyword evidence="4 8" id="KW-0312">Gluconeogenesis</keyword>
<dbReference type="SUPFAM" id="SSF51351">
    <property type="entry name" value="Triosephosphate isomerase (TIM)"/>
    <property type="match status" value="1"/>
</dbReference>
<comment type="pathway">
    <text evidence="2">Carbohydrate metabolism; erythritol degradation.</text>
</comment>
<sequence>MNGLKAGISQIEAVAVAVGAGRDDVTALLCLPATLVALGSAAKGHSALRIGGETCHPNEKGAHTGDISAEMLADAGASHVIVGHSERRADHGETDAVVASQAKAALRAGLVPIICVGESLEEREGGRTLERIESQLAGSIPEGIGAADFVIAYEPIWAIGTGKVASTEQIGEVHGAIRAWLSGRFGPDAAVTLILYGGSMNPGNAAEILAVTDVNGGLIGGASLKAEDFLSIYMSAI</sequence>
<dbReference type="GO" id="GO:0004807">
    <property type="term" value="F:triose-phosphate isomerase activity"/>
    <property type="evidence" value="ECO:0007669"/>
    <property type="project" value="UniProtKB-UniRule"/>
</dbReference>
<feature type="active site" description="Electrophile" evidence="8">
    <location>
        <position position="84"/>
    </location>
</feature>
<dbReference type="GO" id="GO:0006096">
    <property type="term" value="P:glycolytic process"/>
    <property type="evidence" value="ECO:0007669"/>
    <property type="project" value="UniProtKB-UniRule"/>
</dbReference>
<evidence type="ECO:0000256" key="9">
    <source>
        <dbReference type="RuleBase" id="RU363013"/>
    </source>
</evidence>
<keyword evidence="6 8" id="KW-0324">Glycolysis</keyword>
<feature type="active site" description="Proton acceptor" evidence="8">
    <location>
        <position position="154"/>
    </location>
</feature>
<evidence type="ECO:0000313" key="10">
    <source>
        <dbReference type="EMBL" id="KDA01326.1"/>
    </source>
</evidence>
<dbReference type="UniPathway" id="UPA00109">
    <property type="reaction ID" value="UER00189"/>
</dbReference>
<dbReference type="Pfam" id="PF00121">
    <property type="entry name" value="TIM"/>
    <property type="match status" value="1"/>
</dbReference>
<reference evidence="10 11" key="1">
    <citation type="journal article" date="2014" name="Antonie Van Leeuwenhoek">
        <title>Hyphomonas beringensis sp. nov. and Hyphomonas chukchiensis sp. nov., isolated from surface seawater of the Bering Sea and Chukchi Sea.</title>
        <authorList>
            <person name="Li C."/>
            <person name="Lai Q."/>
            <person name="Li G."/>
            <person name="Dong C."/>
            <person name="Wang J."/>
            <person name="Liao Y."/>
            <person name="Shao Z."/>
        </authorList>
    </citation>
    <scope>NUCLEOTIDE SEQUENCE [LARGE SCALE GENOMIC DNA]</scope>
    <source>
        <strain evidence="10 11">SCH89</strain>
    </source>
</reference>
<proteinExistence type="inferred from homology"/>
<keyword evidence="11" id="KW-1185">Reference proteome</keyword>
<gene>
    <name evidence="8" type="primary">tpiA</name>
    <name evidence="10" type="ORF">HOC_16311</name>
</gene>
<dbReference type="PANTHER" id="PTHR21139">
    <property type="entry name" value="TRIOSEPHOSPHATE ISOMERASE"/>
    <property type="match status" value="1"/>
</dbReference>
<dbReference type="CDD" id="cd00311">
    <property type="entry name" value="TIM"/>
    <property type="match status" value="1"/>
</dbReference>
<dbReference type="PROSITE" id="PS00171">
    <property type="entry name" value="TIM_1"/>
    <property type="match status" value="1"/>
</dbReference>
<dbReference type="EC" id="5.3.1.1" evidence="8 9"/>
<evidence type="ECO:0000256" key="6">
    <source>
        <dbReference type="ARBA" id="ARBA00023152"/>
    </source>
</evidence>
<dbReference type="UniPathway" id="UPA00138"/>
<dbReference type="InterPro" id="IPR000652">
    <property type="entry name" value="Triosephosphate_isomerase"/>
</dbReference>
<dbReference type="GO" id="GO:0046166">
    <property type="term" value="P:glyceraldehyde-3-phosphate biosynthetic process"/>
    <property type="evidence" value="ECO:0007669"/>
    <property type="project" value="TreeGrafter"/>
</dbReference>
<comment type="caution">
    <text evidence="10">The sequence shown here is derived from an EMBL/GenBank/DDBJ whole genome shotgun (WGS) entry which is preliminary data.</text>
</comment>
<protein>
    <recommendedName>
        <fullName evidence="8 9">Triosephosphate isomerase</fullName>
        <shortName evidence="8">TIM</shortName>
        <shortName evidence="8">TPI</shortName>
        <ecNumber evidence="8 9">5.3.1.1</ecNumber>
    </recommendedName>
    <alternativeName>
        <fullName evidence="8">Triose-phosphate isomerase</fullName>
    </alternativeName>
</protein>
<dbReference type="GO" id="GO:0019563">
    <property type="term" value="P:glycerol catabolic process"/>
    <property type="evidence" value="ECO:0007669"/>
    <property type="project" value="TreeGrafter"/>
</dbReference>
<comment type="pathway">
    <text evidence="8 9">Carbohydrate degradation; glycolysis; D-glyceraldehyde 3-phosphate from glycerone phosphate: step 1/1.</text>
</comment>
<evidence type="ECO:0000256" key="2">
    <source>
        <dbReference type="ARBA" id="ARBA00004939"/>
    </source>
</evidence>
<dbReference type="GO" id="GO:0005829">
    <property type="term" value="C:cytosol"/>
    <property type="evidence" value="ECO:0007669"/>
    <property type="project" value="TreeGrafter"/>
</dbReference>
<dbReference type="PATRIC" id="fig|1280953.3.peg.3270"/>
<dbReference type="Proteomes" id="UP000024942">
    <property type="component" value="Unassembled WGS sequence"/>
</dbReference>
<dbReference type="STRING" id="1280953.HOC_16311"/>